<dbReference type="EMBL" id="JABSTU010000004">
    <property type="protein sequence ID" value="KAH8034004.1"/>
    <property type="molecule type" value="Genomic_DNA"/>
</dbReference>
<evidence type="ECO:0000256" key="1">
    <source>
        <dbReference type="SAM" id="MobiDB-lite"/>
    </source>
</evidence>
<keyword evidence="2" id="KW-1133">Transmembrane helix</keyword>
<sequence>MVVEQHIVEEESSRGASVGQSRGERNDVDEQYVTKRSWMTIGDAKVAVEGETKASTGKPVPAADTNGQTMAMIMVQEFMEEGAEGSSAMAKRATTPAIKAAGTATSFVQTMLSATPLAVLSRLSYGIYLIHFPFFLLWKSAVRERLYTNIFNLFSESVPVFVWSCMLALVLFLACEAPVGRLDKILWAKSSLKKKEEQVNEGHDLELPTRHSEAPEETHHR</sequence>
<feature type="compositionally biased region" description="Basic and acidic residues" evidence="1">
    <location>
        <begin position="1"/>
        <end position="13"/>
    </location>
</feature>
<dbReference type="AlphaFoldDB" id="A0A9J6EIR2"/>
<feature type="transmembrane region" description="Helical" evidence="2">
    <location>
        <begin position="119"/>
        <end position="138"/>
    </location>
</feature>
<evidence type="ECO:0000313" key="4">
    <source>
        <dbReference type="Proteomes" id="UP000821866"/>
    </source>
</evidence>
<comment type="caution">
    <text evidence="3">The sequence shown here is derived from an EMBL/GenBank/DDBJ whole genome shotgun (WGS) entry which is preliminary data.</text>
</comment>
<feature type="region of interest" description="Disordered" evidence="1">
    <location>
        <begin position="1"/>
        <end position="31"/>
    </location>
</feature>
<feature type="region of interest" description="Disordered" evidence="1">
    <location>
        <begin position="196"/>
        <end position="221"/>
    </location>
</feature>
<evidence type="ECO:0000313" key="3">
    <source>
        <dbReference type="EMBL" id="KAH8034004.1"/>
    </source>
</evidence>
<dbReference type="PANTHER" id="PTHR11161:SF0">
    <property type="entry name" value="O-ACYLTRANSFERASE LIKE PROTEIN"/>
    <property type="match status" value="1"/>
</dbReference>
<name>A0A9J6EIR2_RHIMP</name>
<dbReference type="Proteomes" id="UP000821866">
    <property type="component" value="Chromosome 2"/>
</dbReference>
<feature type="transmembrane region" description="Helical" evidence="2">
    <location>
        <begin position="158"/>
        <end position="179"/>
    </location>
</feature>
<evidence type="ECO:0000256" key="2">
    <source>
        <dbReference type="SAM" id="Phobius"/>
    </source>
</evidence>
<keyword evidence="4" id="KW-1185">Reference proteome</keyword>
<protein>
    <recommendedName>
        <fullName evidence="5">Acyltransferase</fullName>
    </recommendedName>
</protein>
<dbReference type="PANTHER" id="PTHR11161">
    <property type="entry name" value="O-ACYLTRANSFERASE"/>
    <property type="match status" value="1"/>
</dbReference>
<gene>
    <name evidence="3" type="ORF">HPB51_018515</name>
</gene>
<organism evidence="3 4">
    <name type="scientific">Rhipicephalus microplus</name>
    <name type="common">Cattle tick</name>
    <name type="synonym">Boophilus microplus</name>
    <dbReference type="NCBI Taxonomy" id="6941"/>
    <lineage>
        <taxon>Eukaryota</taxon>
        <taxon>Metazoa</taxon>
        <taxon>Ecdysozoa</taxon>
        <taxon>Arthropoda</taxon>
        <taxon>Chelicerata</taxon>
        <taxon>Arachnida</taxon>
        <taxon>Acari</taxon>
        <taxon>Parasitiformes</taxon>
        <taxon>Ixodida</taxon>
        <taxon>Ixodoidea</taxon>
        <taxon>Ixodidae</taxon>
        <taxon>Rhipicephalinae</taxon>
        <taxon>Rhipicephalus</taxon>
        <taxon>Boophilus</taxon>
    </lineage>
</organism>
<proteinExistence type="predicted"/>
<keyword evidence="2" id="KW-0472">Membrane</keyword>
<reference evidence="3" key="2">
    <citation type="submission" date="2021-09" db="EMBL/GenBank/DDBJ databases">
        <authorList>
            <person name="Jia N."/>
            <person name="Wang J."/>
            <person name="Shi W."/>
            <person name="Du L."/>
            <person name="Sun Y."/>
            <person name="Zhan W."/>
            <person name="Jiang J."/>
            <person name="Wang Q."/>
            <person name="Zhang B."/>
            <person name="Ji P."/>
            <person name="Sakyi L.B."/>
            <person name="Cui X."/>
            <person name="Yuan T."/>
            <person name="Jiang B."/>
            <person name="Yang W."/>
            <person name="Lam T.T.-Y."/>
            <person name="Chang Q."/>
            <person name="Ding S."/>
            <person name="Wang X."/>
            <person name="Zhu J."/>
            <person name="Ruan X."/>
            <person name="Zhao L."/>
            <person name="Wei J."/>
            <person name="Que T."/>
            <person name="Du C."/>
            <person name="Cheng J."/>
            <person name="Dai P."/>
            <person name="Han X."/>
            <person name="Huang E."/>
            <person name="Gao Y."/>
            <person name="Liu J."/>
            <person name="Shao H."/>
            <person name="Ye R."/>
            <person name="Li L."/>
            <person name="Wei W."/>
            <person name="Wang X."/>
            <person name="Wang C."/>
            <person name="Huo Q."/>
            <person name="Li W."/>
            <person name="Guo W."/>
            <person name="Chen H."/>
            <person name="Chen S."/>
            <person name="Zhou L."/>
            <person name="Zhou L."/>
            <person name="Ni X."/>
            <person name="Tian J."/>
            <person name="Zhou Y."/>
            <person name="Sheng Y."/>
            <person name="Liu T."/>
            <person name="Pan Y."/>
            <person name="Xia L."/>
            <person name="Li J."/>
            <person name="Zhao F."/>
            <person name="Cao W."/>
        </authorList>
    </citation>
    <scope>NUCLEOTIDE SEQUENCE</scope>
    <source>
        <strain evidence="3">Rmic-2018</strain>
        <tissue evidence="3">Larvae</tissue>
    </source>
</reference>
<reference evidence="3" key="1">
    <citation type="journal article" date="2020" name="Cell">
        <title>Large-Scale Comparative Analyses of Tick Genomes Elucidate Their Genetic Diversity and Vector Capacities.</title>
        <authorList>
            <consortium name="Tick Genome and Microbiome Consortium (TIGMIC)"/>
            <person name="Jia N."/>
            <person name="Wang J."/>
            <person name="Shi W."/>
            <person name="Du L."/>
            <person name="Sun Y."/>
            <person name="Zhan W."/>
            <person name="Jiang J.F."/>
            <person name="Wang Q."/>
            <person name="Zhang B."/>
            <person name="Ji P."/>
            <person name="Bell-Sakyi L."/>
            <person name="Cui X.M."/>
            <person name="Yuan T.T."/>
            <person name="Jiang B.G."/>
            <person name="Yang W.F."/>
            <person name="Lam T.T."/>
            <person name="Chang Q.C."/>
            <person name="Ding S.J."/>
            <person name="Wang X.J."/>
            <person name="Zhu J.G."/>
            <person name="Ruan X.D."/>
            <person name="Zhao L."/>
            <person name="Wei J.T."/>
            <person name="Ye R.Z."/>
            <person name="Que T.C."/>
            <person name="Du C.H."/>
            <person name="Zhou Y.H."/>
            <person name="Cheng J.X."/>
            <person name="Dai P.F."/>
            <person name="Guo W.B."/>
            <person name="Han X.H."/>
            <person name="Huang E.J."/>
            <person name="Li L.F."/>
            <person name="Wei W."/>
            <person name="Gao Y.C."/>
            <person name="Liu J.Z."/>
            <person name="Shao H.Z."/>
            <person name="Wang X."/>
            <person name="Wang C.C."/>
            <person name="Yang T.C."/>
            <person name="Huo Q.B."/>
            <person name="Li W."/>
            <person name="Chen H.Y."/>
            <person name="Chen S.E."/>
            <person name="Zhou L.G."/>
            <person name="Ni X.B."/>
            <person name="Tian J.H."/>
            <person name="Sheng Y."/>
            <person name="Liu T."/>
            <person name="Pan Y.S."/>
            <person name="Xia L.Y."/>
            <person name="Li J."/>
            <person name="Zhao F."/>
            <person name="Cao W.C."/>
        </authorList>
    </citation>
    <scope>NUCLEOTIDE SEQUENCE</scope>
    <source>
        <strain evidence="3">Rmic-2018</strain>
    </source>
</reference>
<dbReference type="VEuPathDB" id="VectorBase:LOC119160789"/>
<accession>A0A9J6EIR2</accession>
<evidence type="ECO:0008006" key="5">
    <source>
        <dbReference type="Google" id="ProtNLM"/>
    </source>
</evidence>
<dbReference type="InterPro" id="IPR052728">
    <property type="entry name" value="O2_lipid_transport_reg"/>
</dbReference>
<keyword evidence="2" id="KW-0812">Transmembrane</keyword>